<dbReference type="InterPro" id="IPR014756">
    <property type="entry name" value="Ig_E-set"/>
</dbReference>
<evidence type="ECO:0000256" key="2">
    <source>
        <dbReference type="ARBA" id="ARBA00023277"/>
    </source>
</evidence>
<keyword evidence="6" id="KW-1185">Reference proteome</keyword>
<evidence type="ECO:0000313" key="6">
    <source>
        <dbReference type="Proteomes" id="UP001501175"/>
    </source>
</evidence>
<evidence type="ECO:0000256" key="1">
    <source>
        <dbReference type="ARBA" id="ARBA00007072"/>
    </source>
</evidence>
<gene>
    <name evidence="5" type="ORF">GCM10023189_29030</name>
</gene>
<dbReference type="InterPro" id="IPR013783">
    <property type="entry name" value="Ig-like_fold"/>
</dbReference>
<reference evidence="6" key="1">
    <citation type="journal article" date="2019" name="Int. J. Syst. Evol. Microbiol.">
        <title>The Global Catalogue of Microorganisms (GCM) 10K type strain sequencing project: providing services to taxonomists for standard genome sequencing and annotation.</title>
        <authorList>
            <consortium name="The Broad Institute Genomics Platform"/>
            <consortium name="The Broad Institute Genome Sequencing Center for Infectious Disease"/>
            <person name="Wu L."/>
            <person name="Ma J."/>
        </authorList>
    </citation>
    <scope>NUCLEOTIDE SEQUENCE [LARGE SCALE GENOMIC DNA]</scope>
    <source>
        <strain evidence="6">JCM 17927</strain>
    </source>
</reference>
<dbReference type="Gene3D" id="2.60.120.430">
    <property type="entry name" value="Galactose-binding lectin"/>
    <property type="match status" value="1"/>
</dbReference>
<proteinExistence type="inferred from homology"/>
<dbReference type="Gene3D" id="2.60.40.10">
    <property type="entry name" value="Immunoglobulins"/>
    <property type="match status" value="3"/>
</dbReference>
<keyword evidence="2" id="KW-0119">Carbohydrate metabolism</keyword>
<dbReference type="InterPro" id="IPR008928">
    <property type="entry name" value="6-hairpin_glycosidase_sf"/>
</dbReference>
<accession>A0ABP8MZV8</accession>
<dbReference type="InterPro" id="IPR035986">
    <property type="entry name" value="PKD_dom_sf"/>
</dbReference>
<dbReference type="SUPFAM" id="SSF49299">
    <property type="entry name" value="PKD domain"/>
    <property type="match status" value="1"/>
</dbReference>
<dbReference type="Pfam" id="PF18962">
    <property type="entry name" value="Por_Secre_tail"/>
    <property type="match status" value="1"/>
</dbReference>
<name>A0ABP8MZV8_9BACT</name>
<dbReference type="SUPFAM" id="SSF49785">
    <property type="entry name" value="Galactose-binding domain-like"/>
    <property type="match status" value="1"/>
</dbReference>
<evidence type="ECO:0000256" key="3">
    <source>
        <dbReference type="ARBA" id="ARBA00023326"/>
    </source>
</evidence>
<dbReference type="Pfam" id="PF02927">
    <property type="entry name" value="CelD_N"/>
    <property type="match status" value="1"/>
</dbReference>
<dbReference type="InterPro" id="IPR012341">
    <property type="entry name" value="6hp_glycosidase-like_sf"/>
</dbReference>
<dbReference type="SMART" id="SM00409">
    <property type="entry name" value="IG"/>
    <property type="match status" value="2"/>
</dbReference>
<dbReference type="InterPro" id="IPR026444">
    <property type="entry name" value="Secre_tail"/>
</dbReference>
<dbReference type="InterPro" id="IPR008979">
    <property type="entry name" value="Galactose-bd-like_sf"/>
</dbReference>
<dbReference type="Proteomes" id="UP001501175">
    <property type="component" value="Unassembled WGS sequence"/>
</dbReference>
<comment type="similarity">
    <text evidence="1">Belongs to the glycosyl hydrolase 9 (cellulase E) family.</text>
</comment>
<dbReference type="SUPFAM" id="SSF48208">
    <property type="entry name" value="Six-hairpin glycosidases"/>
    <property type="match status" value="1"/>
</dbReference>
<dbReference type="SUPFAM" id="SSF81296">
    <property type="entry name" value="E set domains"/>
    <property type="match status" value="1"/>
</dbReference>
<dbReference type="Pfam" id="PF00759">
    <property type="entry name" value="Glyco_hydro_9"/>
    <property type="match status" value="1"/>
</dbReference>
<dbReference type="NCBIfam" id="TIGR04183">
    <property type="entry name" value="Por_Secre_tail"/>
    <property type="match status" value="1"/>
</dbReference>
<protein>
    <recommendedName>
        <fullName evidence="4">Immunoglobulin domain-containing protein</fullName>
    </recommendedName>
</protein>
<dbReference type="InterPro" id="IPR004197">
    <property type="entry name" value="Cellulase_Ig-like"/>
</dbReference>
<comment type="caution">
    <text evidence="5">The sequence shown here is derived from an EMBL/GenBank/DDBJ whole genome shotgun (WGS) entry which is preliminary data.</text>
</comment>
<dbReference type="InterPro" id="IPR001701">
    <property type="entry name" value="Glyco_hydro_9"/>
</dbReference>
<keyword evidence="3" id="KW-0624">Polysaccharide degradation</keyword>
<dbReference type="InterPro" id="IPR003599">
    <property type="entry name" value="Ig_sub"/>
</dbReference>
<organism evidence="5 6">
    <name type="scientific">Nibrella saemangeumensis</name>
    <dbReference type="NCBI Taxonomy" id="1084526"/>
    <lineage>
        <taxon>Bacteria</taxon>
        <taxon>Pseudomonadati</taxon>
        <taxon>Bacteroidota</taxon>
        <taxon>Cytophagia</taxon>
        <taxon>Cytophagales</taxon>
        <taxon>Spirosomataceae</taxon>
        <taxon>Nibrella</taxon>
    </lineage>
</organism>
<evidence type="ECO:0000313" key="5">
    <source>
        <dbReference type="EMBL" id="GAA4457774.1"/>
    </source>
</evidence>
<sequence length="1026" mass="111256">MVCHGTPSVWAQAITQQIIVDQFGWRTNARKTAVFANPVSGQNSGTPYTPGTQYQVRRSSDNSVVFTGNTVIWNSGNTHTDSGDKAWHGDFTSVTTPGTYHIYDPTRNLRSYDFEIRDNIYGPVLQAAVKVFYYQRSGTAIPAQYGGNWNHALAHSQDANALLYTSAAQPNTTRNVTGGWYDAGDYNKYVPFLVSPMWDLLMAYELRPNAFTDATNIPESGNGVPDVLDELKWELDWMLRMQAANGGVHNRVAVTSYSNGTDDPSTDTQPRYYTNITTWSTATFAAIMAHASRVFGAYGTQFPNYANTLRTAAESAWTFLEGNPNMSPSTGTDGASMAAADAGSNPNQDRRLRILAAAQLFRTTGTAKYKSYFESNYSNTSATSENGFHPLTNFMDPSLCWDLNQAFIIYWSTPGADATIVSKLKATLKTTMDWFHDPYYAQKSDPYLAYMFSGHYTWGSNQLKARWGQLAVIALEANVNSAKNSLYREIAEEYLHYFHGRNPLSWVYLSNMGTRGANVGGDKNIEEFYHSWFRHGSARYDGPASQFGGAPGYVVGGPNQNYTGTTSPPKNNPPMKAFAAWNSDWPDPSWEVTEPAIYNQAAYVFLSSYFAEPASVQPTLSASSNSPVCIGQTVNLAATPTNLSGTISYAWSGPNGFSSTAQNPAIPNATTALSGTYSVTATSNGSSYIASTSVSVNPAPTASASSNSPVAAGQTLNLFATSAGSGASYTWSGPNNFNSTVQNPSITNVTTSASGTYTLTVGLNGCSGTATTSVTITGVSASTYIIYDDALQAGWENWSWGTTVNLSNTSPVQSGTRSIAVKYNQGWAGFYLHTASPVNLSGLSHLKFWVNGGKSGGQKITVKMNGDNTNIYSLTIPKNTWTQVTVPLTTFGSPTTLYDLYFQEGIGSTKQAVYYLDKVYLANSATARAGAELALGTTTEVKPEVRVYPNPVDGHQGTLTLQFIGFSPNEEVQLTLTDLQGRSLKHMQLTLTTPEKDVPLGRLSPGQYFIRVLGERGQQIKKVLVK</sequence>
<dbReference type="Gene3D" id="1.50.10.10">
    <property type="match status" value="1"/>
</dbReference>
<feature type="domain" description="Immunoglobulin" evidence="4">
    <location>
        <begin position="623"/>
        <end position="697"/>
    </location>
</feature>
<dbReference type="CDD" id="cd00146">
    <property type="entry name" value="PKD"/>
    <property type="match status" value="1"/>
</dbReference>
<dbReference type="EMBL" id="BAABHD010000029">
    <property type="protein sequence ID" value="GAA4457774.1"/>
    <property type="molecule type" value="Genomic_DNA"/>
</dbReference>
<feature type="domain" description="Immunoglobulin" evidence="4">
    <location>
        <begin position="705"/>
        <end position="777"/>
    </location>
</feature>
<dbReference type="CDD" id="cd02850">
    <property type="entry name" value="E_set_Cellulase_N"/>
    <property type="match status" value="1"/>
</dbReference>
<evidence type="ECO:0000259" key="4">
    <source>
        <dbReference type="SMART" id="SM00409"/>
    </source>
</evidence>